<proteinExistence type="predicted"/>
<comment type="caution">
    <text evidence="2">The sequence shown here is derived from an EMBL/GenBank/DDBJ whole genome shotgun (WGS) entry which is preliminary data.</text>
</comment>
<reference evidence="2 3" key="1">
    <citation type="journal article" date="2019" name="Int. J. Syst. Evol. Microbiol.">
        <title>The Global Catalogue of Microorganisms (GCM) 10K type strain sequencing project: providing services to taxonomists for standard genome sequencing and annotation.</title>
        <authorList>
            <consortium name="The Broad Institute Genomics Platform"/>
            <consortium name="The Broad Institute Genome Sequencing Center for Infectious Disease"/>
            <person name="Wu L."/>
            <person name="Ma J."/>
        </authorList>
    </citation>
    <scope>NUCLEOTIDE SEQUENCE [LARGE SCALE GENOMIC DNA]</scope>
    <source>
        <strain evidence="2 3">WLHS5</strain>
    </source>
</reference>
<dbReference type="InterPro" id="IPR011048">
    <property type="entry name" value="Haem_d1_sf"/>
</dbReference>
<dbReference type="PANTHER" id="PTHR47197:SF3">
    <property type="entry name" value="DIHYDRO-HEME D1 DEHYDROGENASE"/>
    <property type="match status" value="1"/>
</dbReference>
<feature type="region of interest" description="Disordered" evidence="1">
    <location>
        <begin position="24"/>
        <end position="57"/>
    </location>
</feature>
<dbReference type="InterPro" id="IPR015943">
    <property type="entry name" value="WD40/YVTN_repeat-like_dom_sf"/>
</dbReference>
<dbReference type="EMBL" id="JBHSFA010000005">
    <property type="protein sequence ID" value="MFC4542170.1"/>
    <property type="molecule type" value="Genomic_DNA"/>
</dbReference>
<feature type="compositionally biased region" description="Acidic residues" evidence="1">
    <location>
        <begin position="26"/>
        <end position="35"/>
    </location>
</feature>
<evidence type="ECO:0000313" key="3">
    <source>
        <dbReference type="Proteomes" id="UP001595898"/>
    </source>
</evidence>
<dbReference type="InterPro" id="IPR051200">
    <property type="entry name" value="Host-pathogen_enzymatic-act"/>
</dbReference>
<dbReference type="AlphaFoldDB" id="A0ABD5PNQ9"/>
<accession>A0ABD5PNQ9</accession>
<protein>
    <submittedName>
        <fullName evidence="2">YncE family protein</fullName>
    </submittedName>
</protein>
<keyword evidence="3" id="KW-1185">Reference proteome</keyword>
<organism evidence="2 3">
    <name type="scientific">Halosolutus amylolyticus</name>
    <dbReference type="NCBI Taxonomy" id="2932267"/>
    <lineage>
        <taxon>Archaea</taxon>
        <taxon>Methanobacteriati</taxon>
        <taxon>Methanobacteriota</taxon>
        <taxon>Stenosarchaea group</taxon>
        <taxon>Halobacteria</taxon>
        <taxon>Halobacteriales</taxon>
        <taxon>Natrialbaceae</taxon>
        <taxon>Halosolutus</taxon>
    </lineage>
</organism>
<name>A0ABD5PNQ9_9EURY</name>
<dbReference type="Proteomes" id="UP001595898">
    <property type="component" value="Unassembled WGS sequence"/>
</dbReference>
<evidence type="ECO:0000256" key="1">
    <source>
        <dbReference type="SAM" id="MobiDB-lite"/>
    </source>
</evidence>
<evidence type="ECO:0000313" key="2">
    <source>
        <dbReference type="EMBL" id="MFC4542170.1"/>
    </source>
</evidence>
<sequence length="401" mass="42035">MTGRLPRRRVLQATGGAIALAGCLGDEGDERDEGDDVRNDDATAEDGDPGTMGFDSVGPISHDYVQDGRYAYVTLGPGYGDAGVLVVDVETFEIETAFPDVPANYGAIAHPEEPKLYLNGGVADTAETEPAGEWWVYDTERHERLASGDSAGADAHGVAFTPDAEELWMVNRDTDDAIVIDTGTDEIVAEIDAVASSPDTVTIAPDGAYAYVTTRGPNPQSATHAIAGDEPGVAVVDVAEREPLGTVQPDAGNDASDFHGIGLVPGDGGDYEVWAIDQGTATLYVLEPAGEGDLAVVADRSLGDSEEDTPHTVAFDSEFRYAVIPNTSGATTRIVSVDDRETVSELDTGPGSHFAGVTPDDETIHVDVIGGERIVAIDADFETGTFEIEREFDLSGLSGDA</sequence>
<dbReference type="PROSITE" id="PS51257">
    <property type="entry name" value="PROKAR_LIPOPROTEIN"/>
    <property type="match status" value="1"/>
</dbReference>
<dbReference type="PANTHER" id="PTHR47197">
    <property type="entry name" value="PROTEIN NIRF"/>
    <property type="match status" value="1"/>
</dbReference>
<dbReference type="RefSeq" id="WP_250141572.1">
    <property type="nucleotide sequence ID" value="NZ_JALIQP010000004.1"/>
</dbReference>
<dbReference type="Gene3D" id="2.130.10.10">
    <property type="entry name" value="YVTN repeat-like/Quinoprotein amine dehydrogenase"/>
    <property type="match status" value="1"/>
</dbReference>
<gene>
    <name evidence="2" type="ORF">ACFO5R_09540</name>
</gene>
<dbReference type="SUPFAM" id="SSF51004">
    <property type="entry name" value="C-terminal (heme d1) domain of cytochrome cd1-nitrite reductase"/>
    <property type="match status" value="1"/>
</dbReference>